<dbReference type="InterPro" id="IPR000719">
    <property type="entry name" value="Prot_kinase_dom"/>
</dbReference>
<dbReference type="PANTHER" id="PTHR48015:SF41">
    <property type="entry name" value="TRAF2 AND NCK-INTERACTING PROTEIN KINASE"/>
    <property type="match status" value="1"/>
</dbReference>
<accession>A0A8J1KZA5</accession>
<evidence type="ECO:0000259" key="1">
    <source>
        <dbReference type="PROSITE" id="PS50011"/>
    </source>
</evidence>
<dbReference type="InterPro" id="IPR050285">
    <property type="entry name" value="STE20_Ser/Thr_kinase"/>
</dbReference>
<reference evidence="3" key="1">
    <citation type="submission" date="2025-08" db="UniProtKB">
        <authorList>
            <consortium name="RefSeq"/>
        </authorList>
    </citation>
    <scope>IDENTIFICATION</scope>
    <source>
        <strain evidence="3">J_2021</strain>
        <tissue evidence="3">Erythrocytes</tissue>
    </source>
</reference>
<dbReference type="KEGG" id="xla:121394497"/>
<dbReference type="SUPFAM" id="SSF56112">
    <property type="entry name" value="Protein kinase-like (PK-like)"/>
    <property type="match status" value="1"/>
</dbReference>
<dbReference type="GO" id="GO:0043408">
    <property type="term" value="P:regulation of MAPK cascade"/>
    <property type="evidence" value="ECO:0007669"/>
    <property type="project" value="TreeGrafter"/>
</dbReference>
<sequence length="164" mass="19157">MNNKSMPNVDVWSLGITAIEMAEYNPPHIKLRGAELSERIMNGPAPALKEDIWSSKFHRFLNKCLQKDPAKRPFAKELLLNRFITYNRDEEEVQYSIAEHIHKGLYLECLYGKVKQTCVQPGHLTCPTIASYLEPLPEAEPNHNEYLWVFHRYLTYCRSLTRVH</sequence>
<dbReference type="GO" id="GO:0004674">
    <property type="term" value="F:protein serine/threonine kinase activity"/>
    <property type="evidence" value="ECO:0007669"/>
    <property type="project" value="TreeGrafter"/>
</dbReference>
<organism evidence="2 3">
    <name type="scientific">Xenopus laevis</name>
    <name type="common">African clawed frog</name>
    <dbReference type="NCBI Taxonomy" id="8355"/>
    <lineage>
        <taxon>Eukaryota</taxon>
        <taxon>Metazoa</taxon>
        <taxon>Chordata</taxon>
        <taxon>Craniata</taxon>
        <taxon>Vertebrata</taxon>
        <taxon>Euteleostomi</taxon>
        <taxon>Amphibia</taxon>
        <taxon>Batrachia</taxon>
        <taxon>Anura</taxon>
        <taxon>Pipoidea</taxon>
        <taxon>Pipidae</taxon>
        <taxon>Xenopodinae</taxon>
        <taxon>Xenopus</taxon>
        <taxon>Xenopus</taxon>
    </lineage>
</organism>
<dbReference type="GO" id="GO:0005524">
    <property type="term" value="F:ATP binding"/>
    <property type="evidence" value="ECO:0007669"/>
    <property type="project" value="InterPro"/>
</dbReference>
<dbReference type="Gene3D" id="1.10.510.10">
    <property type="entry name" value="Transferase(Phosphotransferase) domain 1"/>
    <property type="match status" value="1"/>
</dbReference>
<evidence type="ECO:0000313" key="2">
    <source>
        <dbReference type="Proteomes" id="UP000186698"/>
    </source>
</evidence>
<dbReference type="GO" id="GO:0000165">
    <property type="term" value="P:MAPK cascade"/>
    <property type="evidence" value="ECO:0007669"/>
    <property type="project" value="TreeGrafter"/>
</dbReference>
<proteinExistence type="predicted"/>
<feature type="domain" description="Protein kinase" evidence="1">
    <location>
        <begin position="1"/>
        <end position="84"/>
    </location>
</feature>
<dbReference type="InterPro" id="IPR011009">
    <property type="entry name" value="Kinase-like_dom_sf"/>
</dbReference>
<evidence type="ECO:0000313" key="3">
    <source>
        <dbReference type="RefSeq" id="XP_041421594.1"/>
    </source>
</evidence>
<dbReference type="PANTHER" id="PTHR48015">
    <property type="entry name" value="SERINE/THREONINE-PROTEIN KINASE TAO"/>
    <property type="match status" value="1"/>
</dbReference>
<dbReference type="Pfam" id="PF00069">
    <property type="entry name" value="Pkinase"/>
    <property type="match status" value="1"/>
</dbReference>
<dbReference type="RefSeq" id="XP_041421594.1">
    <property type="nucleotide sequence ID" value="XM_041565660.1"/>
</dbReference>
<dbReference type="GO" id="GO:0005737">
    <property type="term" value="C:cytoplasm"/>
    <property type="evidence" value="ECO:0007669"/>
    <property type="project" value="TreeGrafter"/>
</dbReference>
<keyword evidence="2" id="KW-1185">Reference proteome</keyword>
<dbReference type="GeneID" id="121394497"/>
<dbReference type="AlphaFoldDB" id="A0A8J1KZA5"/>
<dbReference type="GO" id="GO:0048812">
    <property type="term" value="P:neuron projection morphogenesis"/>
    <property type="evidence" value="ECO:0007669"/>
    <property type="project" value="TreeGrafter"/>
</dbReference>
<dbReference type="PROSITE" id="PS50011">
    <property type="entry name" value="PROTEIN_KINASE_DOM"/>
    <property type="match status" value="1"/>
</dbReference>
<protein>
    <submittedName>
        <fullName evidence="3">Serine/threonine-protein kinase dst1-like</fullName>
    </submittedName>
</protein>
<gene>
    <name evidence="3" type="primary">LOC121394497</name>
</gene>
<name>A0A8J1KZA5_XENLA</name>
<dbReference type="Proteomes" id="UP000186698">
    <property type="component" value="Chromosome 6L"/>
</dbReference>